<dbReference type="EMBL" id="JACEFF010000750">
    <property type="protein sequence ID" value="KAH9631748.1"/>
    <property type="molecule type" value="Genomic_DNA"/>
</dbReference>
<feature type="non-terminal residue" evidence="1">
    <location>
        <position position="1"/>
    </location>
</feature>
<dbReference type="Proteomes" id="UP000814243">
    <property type="component" value="Unassembled WGS sequence"/>
</dbReference>
<organism evidence="1 2">
    <name type="scientific">Spodoptera exigua</name>
    <name type="common">Beet armyworm</name>
    <name type="synonym">Noctua fulgens</name>
    <dbReference type="NCBI Taxonomy" id="7107"/>
    <lineage>
        <taxon>Eukaryota</taxon>
        <taxon>Metazoa</taxon>
        <taxon>Ecdysozoa</taxon>
        <taxon>Arthropoda</taxon>
        <taxon>Hexapoda</taxon>
        <taxon>Insecta</taxon>
        <taxon>Pterygota</taxon>
        <taxon>Neoptera</taxon>
        <taxon>Endopterygota</taxon>
        <taxon>Lepidoptera</taxon>
        <taxon>Glossata</taxon>
        <taxon>Ditrysia</taxon>
        <taxon>Noctuoidea</taxon>
        <taxon>Noctuidae</taxon>
        <taxon>Amphipyrinae</taxon>
        <taxon>Spodoptera</taxon>
    </lineage>
</organism>
<proteinExistence type="predicted"/>
<evidence type="ECO:0000313" key="1">
    <source>
        <dbReference type="EMBL" id="KAH9631748.1"/>
    </source>
</evidence>
<protein>
    <submittedName>
        <fullName evidence="1">Uncharacterized protein</fullName>
    </submittedName>
</protein>
<reference evidence="1" key="1">
    <citation type="journal article" date="2021" name="G3 (Bethesda)">
        <title>Genome and transcriptome analysis of the beet armyworm Spodoptera exigua reveals targets for pest control. .</title>
        <authorList>
            <person name="Simon S."/>
            <person name="Breeschoten T."/>
            <person name="Jansen H.J."/>
            <person name="Dirks R.P."/>
            <person name="Schranz M.E."/>
            <person name="Ros V.I.D."/>
        </authorList>
    </citation>
    <scope>NUCLEOTIDE SEQUENCE</scope>
    <source>
        <strain evidence="1">TB_SE_WUR_2020</strain>
    </source>
</reference>
<accession>A0A922M838</accession>
<comment type="caution">
    <text evidence="1">The sequence shown here is derived from an EMBL/GenBank/DDBJ whole genome shotgun (WGS) entry which is preliminary data.</text>
</comment>
<gene>
    <name evidence="1" type="ORF">HF086_014749</name>
</gene>
<name>A0A922M838_SPOEX</name>
<evidence type="ECO:0000313" key="2">
    <source>
        <dbReference type="Proteomes" id="UP000814243"/>
    </source>
</evidence>
<dbReference type="AlphaFoldDB" id="A0A922M838"/>
<sequence length="183" mass="20783">MEPNVAMKTSVGVDLSKEPVTLESISKLMDQKLSPDSTFMLNLCSALRKDLEATCGGYRFDSDIEARASACRLQLDAPPKHTPYVWPSEPWTRLHVDFLQYQGTQREPVVALLGRRLRMRLDLLRANPTVAVEAAQAKQVIHARGMHREVQPAEQILFRNYSRNNLKWMEGQVSERTGAVTYK</sequence>